<proteinExistence type="predicted"/>
<comment type="caution">
    <text evidence="1">The sequence shown here is derived from an EMBL/GenBank/DDBJ whole genome shotgun (WGS) entry which is preliminary data.</text>
</comment>
<evidence type="ECO:0000313" key="1">
    <source>
        <dbReference type="EMBL" id="CCG88686.1"/>
    </source>
</evidence>
<gene>
    <name evidence="1" type="ORF">EPIR_3323</name>
</gene>
<protein>
    <submittedName>
        <fullName evidence="1">Uncharacterized protein</fullName>
    </submittedName>
</protein>
<organism evidence="1 2">
    <name type="scientific">Erwinia piriflorinigrans CFBP 5888</name>
    <dbReference type="NCBI Taxonomy" id="1161919"/>
    <lineage>
        <taxon>Bacteria</taxon>
        <taxon>Pseudomonadati</taxon>
        <taxon>Pseudomonadota</taxon>
        <taxon>Gammaproteobacteria</taxon>
        <taxon>Enterobacterales</taxon>
        <taxon>Erwiniaceae</taxon>
        <taxon>Erwinia</taxon>
    </lineage>
</organism>
<dbReference type="STRING" id="1161919.EPIR_3323"/>
<dbReference type="EMBL" id="CAHS01000021">
    <property type="protein sequence ID" value="CCG88686.1"/>
    <property type="molecule type" value="Genomic_DNA"/>
</dbReference>
<accession>V5ZCM7</accession>
<evidence type="ECO:0000313" key="2">
    <source>
        <dbReference type="Proteomes" id="UP000018217"/>
    </source>
</evidence>
<keyword evidence="2" id="KW-1185">Reference proteome</keyword>
<sequence length="43" mass="4688">MRQTVQRQFKISNILEPAKSSGKCSGGFLSAKTAKMPTLTVVF</sequence>
<dbReference type="AlphaFoldDB" id="V5ZCM7"/>
<dbReference type="Proteomes" id="UP000018217">
    <property type="component" value="Unassembled WGS sequence"/>
</dbReference>
<reference evidence="1 2" key="1">
    <citation type="journal article" date="2013" name="Syst. Appl. Microbiol.">
        <title>Phylogenetic position and virulence apparatus of the pear flower necrosis pathogen Erwinia piriflorinigrans CFBP 5888T as assessed by comparative genomics.</title>
        <authorList>
            <person name="Smits T.H."/>
            <person name="Rezzonico F."/>
            <person name="Lopez M.M."/>
            <person name="Blom J."/>
            <person name="Goesmann A."/>
            <person name="Frey J.E."/>
            <person name="Duffy B."/>
        </authorList>
    </citation>
    <scope>NUCLEOTIDE SEQUENCE [LARGE SCALE GENOMIC DNA]</scope>
    <source>
        <strain evidence="2">CFBP5888</strain>
    </source>
</reference>
<name>V5ZCM7_9GAMM</name>